<feature type="region of interest" description="Disordered" evidence="4">
    <location>
        <begin position="447"/>
        <end position="489"/>
    </location>
</feature>
<dbReference type="InterPro" id="IPR000330">
    <property type="entry name" value="SNF2_N"/>
</dbReference>
<feature type="compositionally biased region" description="Basic residues" evidence="4">
    <location>
        <begin position="1093"/>
        <end position="1104"/>
    </location>
</feature>
<dbReference type="InterPro" id="IPR049730">
    <property type="entry name" value="SNF2/RAD54-like_C"/>
</dbReference>
<dbReference type="PANTHER" id="PTHR45626">
    <property type="entry name" value="TRANSCRIPTION TERMINATION FACTOR 2-RELATED"/>
    <property type="match status" value="1"/>
</dbReference>
<dbReference type="Pfam" id="PF00176">
    <property type="entry name" value="SNF2-rel_dom"/>
    <property type="match status" value="1"/>
</dbReference>
<evidence type="ECO:0000313" key="8">
    <source>
        <dbReference type="Proteomes" id="UP001222932"/>
    </source>
</evidence>
<dbReference type="SUPFAM" id="SSF52540">
    <property type="entry name" value="P-loop containing nucleoside triphosphate hydrolases"/>
    <property type="match status" value="2"/>
</dbReference>
<keyword evidence="8" id="KW-1185">Reference proteome</keyword>
<keyword evidence="2" id="KW-0378">Hydrolase</keyword>
<feature type="region of interest" description="Disordered" evidence="4">
    <location>
        <begin position="1069"/>
        <end position="1104"/>
    </location>
</feature>
<evidence type="ECO:0008006" key="9">
    <source>
        <dbReference type="Google" id="ProtNLM"/>
    </source>
</evidence>
<dbReference type="AlphaFoldDB" id="A0AAD3TTE0"/>
<accession>A0AAD3TTE0</accession>
<evidence type="ECO:0000259" key="6">
    <source>
        <dbReference type="PROSITE" id="PS51194"/>
    </source>
</evidence>
<evidence type="ECO:0000313" key="7">
    <source>
        <dbReference type="EMBL" id="GMK56187.1"/>
    </source>
</evidence>
<reference evidence="7" key="2">
    <citation type="submission" date="2023-06" db="EMBL/GenBank/DDBJ databases">
        <authorList>
            <person name="Kobayashi Y."/>
            <person name="Kayamori A."/>
            <person name="Aoki K."/>
            <person name="Shiwa Y."/>
            <person name="Fujita N."/>
            <person name="Sugita T."/>
            <person name="Iwasaki W."/>
            <person name="Tanaka N."/>
            <person name="Takashima M."/>
        </authorList>
    </citation>
    <scope>NUCLEOTIDE SEQUENCE</scope>
    <source>
        <strain evidence="7">HIS016</strain>
    </source>
</reference>
<dbReference type="PANTHER" id="PTHR45626:SF51">
    <property type="entry name" value="SNF2-RELATED DOMAIN-CONTAINING PROTEIN"/>
    <property type="match status" value="1"/>
</dbReference>
<dbReference type="InterPro" id="IPR001650">
    <property type="entry name" value="Helicase_C-like"/>
</dbReference>
<dbReference type="PROSITE" id="PS51192">
    <property type="entry name" value="HELICASE_ATP_BIND_1"/>
    <property type="match status" value="1"/>
</dbReference>
<keyword evidence="3" id="KW-0067">ATP-binding</keyword>
<proteinExistence type="predicted"/>
<dbReference type="GO" id="GO:0005634">
    <property type="term" value="C:nucleus"/>
    <property type="evidence" value="ECO:0007669"/>
    <property type="project" value="TreeGrafter"/>
</dbReference>
<dbReference type="InterPro" id="IPR014001">
    <property type="entry name" value="Helicase_ATP-bd"/>
</dbReference>
<dbReference type="CDD" id="cd18793">
    <property type="entry name" value="SF2_C_SNF"/>
    <property type="match status" value="1"/>
</dbReference>
<evidence type="ECO:0000256" key="3">
    <source>
        <dbReference type="ARBA" id="ARBA00022840"/>
    </source>
</evidence>
<sequence length="1104" mass="122905">MEHRNQDDEVVVRVSLFPNDGSWRNSTHRVARLKALFALMEREWDGGGAKLLHPPAEDIGTGMQALYALIDNPPEPNFGEPQFIRDEEVFEGLRTYTNPPGVKTTLYAYQIRSVARMLQMETNPGTMSDPSYSRFTSATGEQYYVNLSNMDITLKPTEFSLSRGGILCEQMGVGKTLMCLTLILVSLNQHTSIPEGVHVTELMSEDELRTYSTETMATYRTAIGLGQDEALEGPLWSVDDLKGTPSLTSMCADIVSKLYPGASRLDDISQNSKLLLERRLFFYRFPPPARLPRGAKLVRHIPPQKTFVATTTLVIVPPILVKQWLAEAEKHLDPGALLIQVIEDDKVDLPPVNELMKYDIILMSVDRFRREGRHEDGEPPATPLLSARWKRIILDEGNNAANTKSDAVLLATQLSIERRWIVSGTPTQYLKQGTESAAEAFLQSEGMQRVDSAPESRLPTPLEPTHVTTKKGGLKGTKGSQARPCPPGHWTKADESDLNRLGHMLSGFLASEIFNITDFRKWVKKPLRTKDGPGYGAVERVRQLMSAVMVKHRPGVIDAEVPLPESAMAVAPLRLSHWQRLTYNALMGLVAANVYTSEGQDPDYLLHPRNLESLNQVVINFHLALTWFSSTDMDLEGSIRRTSDHLKKKHRKLSAERIAAIEKAIEHIREAAETPGWREWMDNGAASLPFSVPTLPLSVAESWSEAPDNEPLLVDAHSLIQMRKLNTRGTPPNKLAMSGWDERAKKPRAQAFSEMMQKAEKSWREGERAKEPDLSHHRDDKKAAADKPNAPKVIRNRHYKDPIDARLEAAERNAARAANEHLTRPLPSAITTVSVSNKINWVVRSVLSAPAVDKFLIFATWEESAHLSEAFSLTGIKSVYAGVKVDRNARNRAIMEFKQGVPVCILDLKLGSRGLDLTVANRMIFLGPVWNPDVQAQAVKRIHRIGQTRSTRIDILVTEGTFEEGIVRRESSLRSNEEEKRYSRMLVEHPRFVLAESTDECGFPISLVPPGTASAAEEENLSSMRAEFAGKADRATAARIDVGGDGGLSVPVMERDSGPSAVSTAIVTPSTADVEMMPENNPPKRSANGWPKSKPRKRIRFADE</sequence>
<organism evidence="7 8">
    <name type="scientific">Cutaneotrichosporon spelunceum</name>
    <dbReference type="NCBI Taxonomy" id="1672016"/>
    <lineage>
        <taxon>Eukaryota</taxon>
        <taxon>Fungi</taxon>
        <taxon>Dikarya</taxon>
        <taxon>Basidiomycota</taxon>
        <taxon>Agaricomycotina</taxon>
        <taxon>Tremellomycetes</taxon>
        <taxon>Trichosporonales</taxon>
        <taxon>Trichosporonaceae</taxon>
        <taxon>Cutaneotrichosporon</taxon>
    </lineage>
</organism>
<evidence type="ECO:0000259" key="5">
    <source>
        <dbReference type="PROSITE" id="PS51192"/>
    </source>
</evidence>
<keyword evidence="1" id="KW-0547">Nucleotide-binding</keyword>
<dbReference type="Pfam" id="PF00271">
    <property type="entry name" value="Helicase_C"/>
    <property type="match status" value="1"/>
</dbReference>
<evidence type="ECO:0000256" key="1">
    <source>
        <dbReference type="ARBA" id="ARBA00022741"/>
    </source>
</evidence>
<dbReference type="Gene3D" id="3.40.50.10810">
    <property type="entry name" value="Tandem AAA-ATPase domain"/>
    <property type="match status" value="1"/>
</dbReference>
<protein>
    <recommendedName>
        <fullName evidence="9">P-loop containing nucleoside triphosphate hydrolase protein</fullName>
    </recommendedName>
</protein>
<dbReference type="Proteomes" id="UP001222932">
    <property type="component" value="Unassembled WGS sequence"/>
</dbReference>
<gene>
    <name evidence="7" type="ORF">CspeluHIS016_0300270</name>
</gene>
<feature type="compositionally biased region" description="Basic and acidic residues" evidence="4">
    <location>
        <begin position="757"/>
        <end position="785"/>
    </location>
</feature>
<dbReference type="SMART" id="SM00490">
    <property type="entry name" value="HELICc"/>
    <property type="match status" value="1"/>
</dbReference>
<dbReference type="GO" id="GO:0016787">
    <property type="term" value="F:hydrolase activity"/>
    <property type="evidence" value="ECO:0007669"/>
    <property type="project" value="UniProtKB-KW"/>
</dbReference>
<dbReference type="PROSITE" id="PS51194">
    <property type="entry name" value="HELICASE_CTER"/>
    <property type="match status" value="1"/>
</dbReference>
<dbReference type="InterPro" id="IPR027417">
    <property type="entry name" value="P-loop_NTPase"/>
</dbReference>
<dbReference type="EMBL" id="BTCM01000003">
    <property type="protein sequence ID" value="GMK56187.1"/>
    <property type="molecule type" value="Genomic_DNA"/>
</dbReference>
<evidence type="ECO:0000256" key="4">
    <source>
        <dbReference type="SAM" id="MobiDB-lite"/>
    </source>
</evidence>
<dbReference type="InterPro" id="IPR050628">
    <property type="entry name" value="SNF2_RAD54_helicase_TF"/>
</dbReference>
<dbReference type="InterPro" id="IPR038718">
    <property type="entry name" value="SNF2-like_sf"/>
</dbReference>
<feature type="domain" description="Helicase ATP-binding" evidence="5">
    <location>
        <begin position="312"/>
        <end position="444"/>
    </location>
</feature>
<dbReference type="SMART" id="SM00487">
    <property type="entry name" value="DEXDc"/>
    <property type="match status" value="1"/>
</dbReference>
<feature type="region of interest" description="Disordered" evidence="4">
    <location>
        <begin position="756"/>
        <end position="790"/>
    </location>
</feature>
<reference evidence="7" key="1">
    <citation type="journal article" date="2023" name="BMC Genomics">
        <title>Chromosome-level genome assemblies of Cutaneotrichosporon spp. (Trichosporonales, Basidiomycota) reveal imbalanced evolution between nucleotide sequences and chromosome synteny.</title>
        <authorList>
            <person name="Kobayashi Y."/>
            <person name="Kayamori A."/>
            <person name="Aoki K."/>
            <person name="Shiwa Y."/>
            <person name="Matsutani M."/>
            <person name="Fujita N."/>
            <person name="Sugita T."/>
            <person name="Iwasaki W."/>
            <person name="Tanaka N."/>
            <person name="Takashima M."/>
        </authorList>
    </citation>
    <scope>NUCLEOTIDE SEQUENCE</scope>
    <source>
        <strain evidence="7">HIS016</strain>
    </source>
</reference>
<dbReference type="Gene3D" id="3.40.50.300">
    <property type="entry name" value="P-loop containing nucleotide triphosphate hydrolases"/>
    <property type="match status" value="1"/>
</dbReference>
<evidence type="ECO:0000256" key="2">
    <source>
        <dbReference type="ARBA" id="ARBA00022801"/>
    </source>
</evidence>
<dbReference type="GO" id="GO:0008094">
    <property type="term" value="F:ATP-dependent activity, acting on DNA"/>
    <property type="evidence" value="ECO:0007669"/>
    <property type="project" value="TreeGrafter"/>
</dbReference>
<dbReference type="GO" id="GO:0005524">
    <property type="term" value="F:ATP binding"/>
    <property type="evidence" value="ECO:0007669"/>
    <property type="project" value="UniProtKB-KW"/>
</dbReference>
<name>A0AAD3TTE0_9TREE</name>
<comment type="caution">
    <text evidence="7">The sequence shown here is derived from an EMBL/GenBank/DDBJ whole genome shotgun (WGS) entry which is preliminary data.</text>
</comment>
<feature type="domain" description="Helicase C-terminal" evidence="6">
    <location>
        <begin position="838"/>
        <end position="994"/>
    </location>
</feature>
<dbReference type="GO" id="GO:0006281">
    <property type="term" value="P:DNA repair"/>
    <property type="evidence" value="ECO:0007669"/>
    <property type="project" value="TreeGrafter"/>
</dbReference>